<evidence type="ECO:0000313" key="2">
    <source>
        <dbReference type="EMBL" id="CAI9302583.1"/>
    </source>
</evidence>
<name>A0AA36A256_LACSI</name>
<protein>
    <submittedName>
        <fullName evidence="2">Uncharacterized protein</fullName>
    </submittedName>
</protein>
<feature type="compositionally biased region" description="Polar residues" evidence="1">
    <location>
        <begin position="1"/>
        <end position="12"/>
    </location>
</feature>
<proteinExistence type="predicted"/>
<feature type="compositionally biased region" description="Basic and acidic residues" evidence="1">
    <location>
        <begin position="33"/>
        <end position="54"/>
    </location>
</feature>
<dbReference type="AlphaFoldDB" id="A0AA36A256"/>
<accession>A0AA36A256</accession>
<keyword evidence="3" id="KW-1185">Reference proteome</keyword>
<feature type="region of interest" description="Disordered" evidence="1">
    <location>
        <begin position="1"/>
        <end position="118"/>
    </location>
</feature>
<evidence type="ECO:0000313" key="3">
    <source>
        <dbReference type="Proteomes" id="UP001177003"/>
    </source>
</evidence>
<dbReference type="Proteomes" id="UP001177003">
    <property type="component" value="Chromosome 9"/>
</dbReference>
<gene>
    <name evidence="2" type="ORF">LSALG_LOCUS41066</name>
</gene>
<evidence type="ECO:0000256" key="1">
    <source>
        <dbReference type="SAM" id="MobiDB-lite"/>
    </source>
</evidence>
<sequence length="118" mass="13242">MLSRISESSNVLQEYRKCPSAGPRELIQAMVRSIEEADKPAKRGKKSETQKREQVTNQTKGQTPKKQKTDKAGPSQVQPKKKKKPARRLILQSSSDSEYVPPKHKNAPPSESESESLE</sequence>
<dbReference type="EMBL" id="OX465085">
    <property type="protein sequence ID" value="CAI9302583.1"/>
    <property type="molecule type" value="Genomic_DNA"/>
</dbReference>
<organism evidence="2 3">
    <name type="scientific">Lactuca saligna</name>
    <name type="common">Willowleaf lettuce</name>
    <dbReference type="NCBI Taxonomy" id="75948"/>
    <lineage>
        <taxon>Eukaryota</taxon>
        <taxon>Viridiplantae</taxon>
        <taxon>Streptophyta</taxon>
        <taxon>Embryophyta</taxon>
        <taxon>Tracheophyta</taxon>
        <taxon>Spermatophyta</taxon>
        <taxon>Magnoliopsida</taxon>
        <taxon>eudicotyledons</taxon>
        <taxon>Gunneridae</taxon>
        <taxon>Pentapetalae</taxon>
        <taxon>asterids</taxon>
        <taxon>campanulids</taxon>
        <taxon>Asterales</taxon>
        <taxon>Asteraceae</taxon>
        <taxon>Cichorioideae</taxon>
        <taxon>Cichorieae</taxon>
        <taxon>Lactucinae</taxon>
        <taxon>Lactuca</taxon>
    </lineage>
</organism>
<reference evidence="2" key="1">
    <citation type="submission" date="2023-04" db="EMBL/GenBank/DDBJ databases">
        <authorList>
            <person name="Vijverberg K."/>
            <person name="Xiong W."/>
            <person name="Schranz E."/>
        </authorList>
    </citation>
    <scope>NUCLEOTIDE SEQUENCE</scope>
</reference>